<dbReference type="EMBL" id="JAAXOW010000001">
    <property type="protein sequence ID" value="NKX91972.1"/>
    <property type="molecule type" value="Genomic_DNA"/>
</dbReference>
<dbReference type="Pfam" id="PF13419">
    <property type="entry name" value="HAD_2"/>
    <property type="match status" value="1"/>
</dbReference>
<keyword evidence="1" id="KW-0378">Hydrolase</keyword>
<dbReference type="GO" id="GO:0004713">
    <property type="term" value="F:protein tyrosine kinase activity"/>
    <property type="evidence" value="ECO:0007669"/>
    <property type="project" value="TreeGrafter"/>
</dbReference>
<reference evidence="1 2" key="1">
    <citation type="submission" date="2020-04" db="EMBL/GenBank/DDBJ databases">
        <title>MicrobeNet Type strains.</title>
        <authorList>
            <person name="Nicholson A.C."/>
        </authorList>
    </citation>
    <scope>NUCLEOTIDE SEQUENCE [LARGE SCALE GENOMIC DNA]</scope>
    <source>
        <strain evidence="1 2">ATCC BAA-789</strain>
    </source>
</reference>
<gene>
    <name evidence="1" type="ORF">HF995_01575</name>
</gene>
<dbReference type="RefSeq" id="WP_168446067.1">
    <property type="nucleotide sequence ID" value="NZ_JAAXOW010000001.1"/>
</dbReference>
<dbReference type="InterPro" id="IPR023214">
    <property type="entry name" value="HAD_sf"/>
</dbReference>
<accession>A0A9X5FC20</accession>
<dbReference type="InterPro" id="IPR023198">
    <property type="entry name" value="PGP-like_dom2"/>
</dbReference>
<dbReference type="SFLD" id="SFLDS00003">
    <property type="entry name" value="Haloacid_Dehalogenase"/>
    <property type="match status" value="1"/>
</dbReference>
<dbReference type="SUPFAM" id="SSF56784">
    <property type="entry name" value="HAD-like"/>
    <property type="match status" value="1"/>
</dbReference>
<dbReference type="PANTHER" id="PTHR43434">
    <property type="entry name" value="PHOSPHOGLYCOLATE PHOSPHATASE"/>
    <property type="match status" value="1"/>
</dbReference>
<dbReference type="PANTHER" id="PTHR43434:SF20">
    <property type="entry name" value="5'-NUCLEOTIDASE"/>
    <property type="match status" value="1"/>
</dbReference>
<organism evidence="1 2">
    <name type="scientific">Sanguibacter hominis ATCC BAA-789</name>
    <dbReference type="NCBI Taxonomy" id="1312740"/>
    <lineage>
        <taxon>Bacteria</taxon>
        <taxon>Bacillati</taxon>
        <taxon>Actinomycetota</taxon>
        <taxon>Actinomycetes</taxon>
        <taxon>Micrococcales</taxon>
        <taxon>Sanguibacteraceae</taxon>
        <taxon>Sanguibacter</taxon>
    </lineage>
</organism>
<dbReference type="Proteomes" id="UP000774283">
    <property type="component" value="Unassembled WGS sequence"/>
</dbReference>
<dbReference type="Gene3D" id="3.40.50.1000">
    <property type="entry name" value="HAD superfamily/HAD-like"/>
    <property type="match status" value="1"/>
</dbReference>
<dbReference type="GO" id="GO:0005829">
    <property type="term" value="C:cytosol"/>
    <property type="evidence" value="ECO:0007669"/>
    <property type="project" value="TreeGrafter"/>
</dbReference>
<dbReference type="InterPro" id="IPR050155">
    <property type="entry name" value="HAD-like_hydrolase_sf"/>
</dbReference>
<evidence type="ECO:0000313" key="1">
    <source>
        <dbReference type="EMBL" id="NKX91972.1"/>
    </source>
</evidence>
<dbReference type="InterPro" id="IPR041492">
    <property type="entry name" value="HAD_2"/>
</dbReference>
<dbReference type="InterPro" id="IPR036412">
    <property type="entry name" value="HAD-like_sf"/>
</dbReference>
<comment type="caution">
    <text evidence="1">The sequence shown here is derived from an EMBL/GenBank/DDBJ whole genome shotgun (WGS) entry which is preliminary data.</text>
</comment>
<protein>
    <submittedName>
        <fullName evidence="1">HAD hydrolase-like protein</fullName>
    </submittedName>
</protein>
<dbReference type="Gene3D" id="1.10.150.240">
    <property type="entry name" value="Putative phosphatase, domain 2"/>
    <property type="match status" value="1"/>
</dbReference>
<sequence>MRHDLILLDLDGTLMDSAAGIISSIRHTYVTLGVPAPPDDDLRRFVGPPITESFLAHGFTPETLPEAMRVYRADFAARGMHDNRVFDGIEETLTALVAAGATLAVATSKPEVYARELTAEFGLDPYLAGTYGATLDEHSRASKAAVISYALLELEETTFAERGLPPLERIVMVGDRSHDVDGARLNGLACVGVAWGYADEGELAAHGASTVVETPHELADLLLG</sequence>
<dbReference type="AlphaFoldDB" id="A0A9X5FC20"/>
<evidence type="ECO:0000313" key="2">
    <source>
        <dbReference type="Proteomes" id="UP000774283"/>
    </source>
</evidence>
<dbReference type="GO" id="GO:0016787">
    <property type="term" value="F:hydrolase activity"/>
    <property type="evidence" value="ECO:0007669"/>
    <property type="project" value="UniProtKB-KW"/>
</dbReference>
<name>A0A9X5FC20_9MICO</name>
<keyword evidence="2" id="KW-1185">Reference proteome</keyword>
<dbReference type="SFLD" id="SFLDG01129">
    <property type="entry name" value="C1.5:_HAD__Beta-PGM__Phosphata"/>
    <property type="match status" value="1"/>
</dbReference>
<proteinExistence type="predicted"/>